<protein>
    <recommendedName>
        <fullName evidence="2">Heterokaryon incompatibility domain-containing protein</fullName>
    </recommendedName>
</protein>
<dbReference type="PANTHER" id="PTHR24148">
    <property type="entry name" value="ANKYRIN REPEAT DOMAIN-CONTAINING PROTEIN 39 HOMOLOG-RELATED"/>
    <property type="match status" value="1"/>
</dbReference>
<dbReference type="Pfam" id="PF06985">
    <property type="entry name" value="HET"/>
    <property type="match status" value="1"/>
</dbReference>
<reference evidence="3" key="1">
    <citation type="submission" date="2021-03" db="EMBL/GenBank/DDBJ databases">
        <authorList>
            <person name="Tagirdzhanova G."/>
        </authorList>
    </citation>
    <scope>NUCLEOTIDE SEQUENCE</scope>
</reference>
<evidence type="ECO:0000256" key="1">
    <source>
        <dbReference type="SAM" id="MobiDB-lite"/>
    </source>
</evidence>
<dbReference type="InterPro" id="IPR052895">
    <property type="entry name" value="HetReg/Transcr_Mod"/>
</dbReference>
<dbReference type="OrthoDB" id="2157530at2759"/>
<organism evidence="3 4">
    <name type="scientific">Imshaugia aleurites</name>
    <dbReference type="NCBI Taxonomy" id="172621"/>
    <lineage>
        <taxon>Eukaryota</taxon>
        <taxon>Fungi</taxon>
        <taxon>Dikarya</taxon>
        <taxon>Ascomycota</taxon>
        <taxon>Pezizomycotina</taxon>
        <taxon>Lecanoromycetes</taxon>
        <taxon>OSLEUM clade</taxon>
        <taxon>Lecanoromycetidae</taxon>
        <taxon>Lecanorales</taxon>
        <taxon>Lecanorineae</taxon>
        <taxon>Parmeliaceae</taxon>
        <taxon>Imshaugia</taxon>
    </lineage>
</organism>
<name>A0A8H3IAM2_9LECA</name>
<evidence type="ECO:0000259" key="2">
    <source>
        <dbReference type="Pfam" id="PF06985"/>
    </source>
</evidence>
<sequence length="851" mass="97405">MRQFFSKNSPTTSSHRKAPLSETQQQDQDLNNGHWPREAVLIDGKLRWCTNQGVGDPVSGSFDFVHIERDNKFMLSPQGWKVYTEKHGPPAHNERSISRHLQKTDLHDVEALAEDLAQKFSPGIFHAHASGSTISTQDLSKKYLRSLLRSGRKPKGEAIAVDSWGNLDVDHDIDGPEISPEGQLTNAGYLAMENADELAAKRRRERKRLLAPIEDALDSKIKDERTDLDRCSSVSSVSDISITNYDLASPVDTCGPNCYLQRSVALEVSSVVNSTAHTANYGDLLFELFSYQRILPGQTRIMALEPSTLNNPLRCRLLPMVIDDQTSNRPETAYHGTYEALSYAWGSSELENSIICDGKRLLVTRNLHSALLKLRKVDHIRYLWVDAICIDQSNTQERSNQVRQMQDIYRRAQTVVVWLGEGGQQSTIAMAFMEDFDDRKLRKAILYRTHQESCYERLRLIFEALVRMVRRLYFRRSWIRQEIAVATKIRVHCGDSQLSWYALKRCAQRLPKIHRMIEEKMPELSVDDVRKYIEPLRRLQRGWTYGQALTNPVGEIRSVWYYHAGGLLDLLIIGRGFEATDPRDRVYSILGMARVPTGTTEMLVNAAHSANASSHRNTQVMKVDYAKSVSHVYQDVAKYIINRDRNLDILCILSTHRSKEPSELPSWVPDWRVPTSHAGIMDCWDYYGCKFAAAGFTQAEYQHPDEYDKLMVSGYVVDSVDTLLDATVESTWDLHHIRDDKSFHQYRRPWNDSGDLRRLCLTNQKRLCLVPSTARVGDLIFVLEGAKLPFVMRRRNNRVVEQNAVPFEDEDEFEIVGPCCLPDLMYGRTIKLIQEARARGDDKEPLRMVIV</sequence>
<evidence type="ECO:0000313" key="3">
    <source>
        <dbReference type="EMBL" id="CAF9913660.1"/>
    </source>
</evidence>
<dbReference type="EMBL" id="CAJPDT010000012">
    <property type="protein sequence ID" value="CAF9913660.1"/>
    <property type="molecule type" value="Genomic_DNA"/>
</dbReference>
<dbReference type="InterPro" id="IPR010730">
    <property type="entry name" value="HET"/>
</dbReference>
<proteinExistence type="predicted"/>
<dbReference type="PANTHER" id="PTHR24148:SF64">
    <property type="entry name" value="HETEROKARYON INCOMPATIBILITY DOMAIN-CONTAINING PROTEIN"/>
    <property type="match status" value="1"/>
</dbReference>
<accession>A0A8H3IAM2</accession>
<gene>
    <name evidence="3" type="ORF">IMSHALPRED_001407</name>
</gene>
<dbReference type="AlphaFoldDB" id="A0A8H3IAM2"/>
<feature type="region of interest" description="Disordered" evidence="1">
    <location>
        <begin position="1"/>
        <end position="33"/>
    </location>
</feature>
<comment type="caution">
    <text evidence="3">The sequence shown here is derived from an EMBL/GenBank/DDBJ whole genome shotgun (WGS) entry which is preliminary data.</text>
</comment>
<feature type="domain" description="Heterokaryon incompatibility" evidence="2">
    <location>
        <begin position="338"/>
        <end position="482"/>
    </location>
</feature>
<evidence type="ECO:0000313" key="4">
    <source>
        <dbReference type="Proteomes" id="UP000664534"/>
    </source>
</evidence>
<feature type="compositionally biased region" description="Polar residues" evidence="1">
    <location>
        <begin position="1"/>
        <end position="13"/>
    </location>
</feature>
<feature type="compositionally biased region" description="Polar residues" evidence="1">
    <location>
        <begin position="21"/>
        <end position="31"/>
    </location>
</feature>
<dbReference type="Proteomes" id="UP000664534">
    <property type="component" value="Unassembled WGS sequence"/>
</dbReference>
<keyword evidence="4" id="KW-1185">Reference proteome</keyword>